<organism evidence="5 6">
    <name type="scientific">Herbihabitans rhizosphaerae</name>
    <dbReference type="NCBI Taxonomy" id="1872711"/>
    <lineage>
        <taxon>Bacteria</taxon>
        <taxon>Bacillati</taxon>
        <taxon>Actinomycetota</taxon>
        <taxon>Actinomycetes</taxon>
        <taxon>Pseudonocardiales</taxon>
        <taxon>Pseudonocardiaceae</taxon>
        <taxon>Herbihabitans</taxon>
    </lineage>
</organism>
<dbReference type="Gene3D" id="3.40.1170.60">
    <property type="match status" value="1"/>
</dbReference>
<evidence type="ECO:0000256" key="2">
    <source>
        <dbReference type="ARBA" id="ARBA00022763"/>
    </source>
</evidence>
<keyword evidence="2" id="KW-0227">DNA damage</keyword>
<evidence type="ECO:0000256" key="3">
    <source>
        <dbReference type="ARBA" id="ARBA00025589"/>
    </source>
</evidence>
<sequence length="543" mass="58227">MTGPPVRLLVLWCPDWPVVAAAAAAGIAPHVPAAVFSTNRVVARSAVARRSGVRRDMRRREAQSRCPELAVLGVDPDRDARLFEPVAAAVEELIVGVEVVRPGVVAVPVSGASGYFGGEDRLAELLLDHVPAKAGVECQIGVADGLFAALLAAHRSVRVDAGAGAEFLAPLGIGELNQPGSDRTDLVDLLRRLGLRTLGAFAALSERDVTTRFGVVGLVAHRLARGLSDRPPNRRRPPPELSLVERFDDPLDRIDAAAFVARSLAERFHAVLAGSGLACTRLGIEATTANGEELARVWRCAEPLTAPGIADRVRWQFDGWLRAADGIRPTAGVVELRLVPEETVAGRSLQLGLWRGGTGVDGSLDPAGEEQVLAAERAGRALVRVQGLLGPDGVVTAVLAGGRGPAERVRLIPWGDVRPDADEQPWPGRLPAPSPATVYQRRIPVDVRDVSGLAVRLDERNLLTGAPHLASVDGSHPRRVLDWAGPWQVVRRWWARDDGGPFAHMQVLLAAVDEQRVDMAFLLLGRLGDEHNPPQWTIEGKYD</sequence>
<dbReference type="InterPro" id="IPR001126">
    <property type="entry name" value="UmuC"/>
</dbReference>
<comment type="similarity">
    <text evidence="1">Belongs to the DNA polymerase type-Y family.</text>
</comment>
<protein>
    <submittedName>
        <fullName evidence="5">Protein ImuB</fullName>
    </submittedName>
</protein>
<name>A0A4Q7KJW0_9PSEU</name>
<dbReference type="RefSeq" id="WP_130345975.1">
    <property type="nucleotide sequence ID" value="NZ_SGWQ01000007.1"/>
</dbReference>
<dbReference type="EMBL" id="SGWQ01000007">
    <property type="protein sequence ID" value="RZS36487.1"/>
    <property type="molecule type" value="Genomic_DNA"/>
</dbReference>
<dbReference type="PANTHER" id="PTHR35369:SF2">
    <property type="entry name" value="BLR3025 PROTEIN"/>
    <property type="match status" value="1"/>
</dbReference>
<dbReference type="SUPFAM" id="SSF56672">
    <property type="entry name" value="DNA/RNA polymerases"/>
    <property type="match status" value="1"/>
</dbReference>
<keyword evidence="6" id="KW-1185">Reference proteome</keyword>
<comment type="function">
    <text evidence="3">Poorly processive, error-prone DNA polymerase involved in untargeted mutagenesis. Copies undamaged DNA at stalled replication forks, which arise in vivo from mismatched or misaligned primer ends. These misaligned primers can be extended by PolIV. Exhibits no 3'-5' exonuclease (proofreading) activity. May be involved in translesional synthesis, in conjunction with the beta clamp from PolIII.</text>
</comment>
<proteinExistence type="inferred from homology"/>
<dbReference type="PROSITE" id="PS50173">
    <property type="entry name" value="UMUC"/>
    <property type="match status" value="1"/>
</dbReference>
<dbReference type="AlphaFoldDB" id="A0A4Q7KJW0"/>
<dbReference type="Gene3D" id="3.30.70.270">
    <property type="match status" value="1"/>
</dbReference>
<evidence type="ECO:0000259" key="4">
    <source>
        <dbReference type="PROSITE" id="PS50173"/>
    </source>
</evidence>
<comment type="caution">
    <text evidence="5">The sequence shown here is derived from an EMBL/GenBank/DDBJ whole genome shotgun (WGS) entry which is preliminary data.</text>
</comment>
<evidence type="ECO:0000313" key="5">
    <source>
        <dbReference type="EMBL" id="RZS36487.1"/>
    </source>
</evidence>
<dbReference type="OrthoDB" id="5244088at2"/>
<dbReference type="CDD" id="cd03468">
    <property type="entry name" value="PolY_like"/>
    <property type="match status" value="1"/>
</dbReference>
<dbReference type="Proteomes" id="UP000294257">
    <property type="component" value="Unassembled WGS sequence"/>
</dbReference>
<gene>
    <name evidence="5" type="ORF">EV193_107168</name>
</gene>
<evidence type="ECO:0000313" key="6">
    <source>
        <dbReference type="Proteomes" id="UP000294257"/>
    </source>
</evidence>
<dbReference type="Pfam" id="PF00817">
    <property type="entry name" value="IMS"/>
    <property type="match status" value="1"/>
</dbReference>
<evidence type="ECO:0000256" key="1">
    <source>
        <dbReference type="ARBA" id="ARBA00010945"/>
    </source>
</evidence>
<dbReference type="InterPro" id="IPR050356">
    <property type="entry name" value="SulA_CellDiv_inhibitor"/>
</dbReference>
<dbReference type="InterPro" id="IPR043128">
    <property type="entry name" value="Rev_trsase/Diguanyl_cyclase"/>
</dbReference>
<dbReference type="GO" id="GO:0006281">
    <property type="term" value="P:DNA repair"/>
    <property type="evidence" value="ECO:0007669"/>
    <property type="project" value="InterPro"/>
</dbReference>
<dbReference type="InterPro" id="IPR043502">
    <property type="entry name" value="DNA/RNA_pol_sf"/>
</dbReference>
<feature type="domain" description="UmuC" evidence="4">
    <location>
        <begin position="30"/>
        <end position="156"/>
    </location>
</feature>
<reference evidence="5 6" key="1">
    <citation type="submission" date="2019-02" db="EMBL/GenBank/DDBJ databases">
        <title>Genomic Encyclopedia of Type Strains, Phase IV (KMG-IV): sequencing the most valuable type-strain genomes for metagenomic binning, comparative biology and taxonomic classification.</title>
        <authorList>
            <person name="Goeker M."/>
        </authorList>
    </citation>
    <scope>NUCLEOTIDE SEQUENCE [LARGE SCALE GENOMIC DNA]</scope>
    <source>
        <strain evidence="5 6">DSM 101727</strain>
    </source>
</reference>
<accession>A0A4Q7KJW0</accession>
<dbReference type="PANTHER" id="PTHR35369">
    <property type="entry name" value="BLR3025 PROTEIN-RELATED"/>
    <property type="match status" value="1"/>
</dbReference>